<dbReference type="EMBL" id="JAAGWY010000001">
    <property type="protein sequence ID" value="NEN04551.1"/>
    <property type="molecule type" value="Genomic_DNA"/>
</dbReference>
<dbReference type="SMART" id="SM00418">
    <property type="entry name" value="HTH_ARSR"/>
    <property type="match status" value="1"/>
</dbReference>
<dbReference type="InterPro" id="IPR036390">
    <property type="entry name" value="WH_DNA-bd_sf"/>
</dbReference>
<dbReference type="Gene3D" id="1.10.10.10">
    <property type="entry name" value="Winged helix-like DNA-binding domain superfamily/Winged helix DNA-binding domain"/>
    <property type="match status" value="1"/>
</dbReference>
<feature type="domain" description="HTH arsR-type" evidence="2">
    <location>
        <begin position="24"/>
        <end position="135"/>
    </location>
</feature>
<dbReference type="Pfam" id="PF12840">
    <property type="entry name" value="HTH_20"/>
    <property type="match status" value="1"/>
</dbReference>
<reference evidence="3 4" key="1">
    <citation type="journal article" date="2014" name="J. Microbiol.">
        <title>Diaminobutyricibacter tongyongensis gen. nov., sp. nov. and Homoserinibacter gongjuensis gen. nov., sp. nov. belong to the family Microbacteriaceae.</title>
        <authorList>
            <person name="Kim S.J."/>
            <person name="Ahn J.H."/>
            <person name="Weon H.Y."/>
            <person name="Hamada M."/>
            <person name="Suzuki K."/>
            <person name="Kwon S.W."/>
        </authorList>
    </citation>
    <scope>NUCLEOTIDE SEQUENCE [LARGE SCALE GENOMIC DNA]</scope>
    <source>
        <strain evidence="3 4">NBRC 108724</strain>
    </source>
</reference>
<dbReference type="AlphaFoldDB" id="A0A6L9XT14"/>
<organism evidence="3 4">
    <name type="scientific">Leifsonia tongyongensis</name>
    <dbReference type="NCBI Taxonomy" id="1268043"/>
    <lineage>
        <taxon>Bacteria</taxon>
        <taxon>Bacillati</taxon>
        <taxon>Actinomycetota</taxon>
        <taxon>Actinomycetes</taxon>
        <taxon>Micrococcales</taxon>
        <taxon>Microbacteriaceae</taxon>
        <taxon>Leifsonia</taxon>
    </lineage>
</organism>
<proteinExistence type="predicted"/>
<evidence type="ECO:0000256" key="1">
    <source>
        <dbReference type="SAM" id="MobiDB-lite"/>
    </source>
</evidence>
<dbReference type="CDD" id="cd00090">
    <property type="entry name" value="HTH_ARSR"/>
    <property type="match status" value="1"/>
</dbReference>
<dbReference type="RefSeq" id="WP_163287658.1">
    <property type="nucleotide sequence ID" value="NZ_JAAGWY010000001.1"/>
</dbReference>
<accession>A0A6L9XT14</accession>
<dbReference type="InterPro" id="IPR001845">
    <property type="entry name" value="HTH_ArsR_DNA-bd_dom"/>
</dbReference>
<name>A0A6L9XT14_9MICO</name>
<dbReference type="GO" id="GO:0003700">
    <property type="term" value="F:DNA-binding transcription factor activity"/>
    <property type="evidence" value="ECO:0007669"/>
    <property type="project" value="InterPro"/>
</dbReference>
<dbReference type="SUPFAM" id="SSF46785">
    <property type="entry name" value="Winged helix' DNA-binding domain"/>
    <property type="match status" value="1"/>
</dbReference>
<gene>
    <name evidence="3" type="ORF">G3T36_01570</name>
</gene>
<dbReference type="InterPro" id="IPR036388">
    <property type="entry name" value="WH-like_DNA-bd_sf"/>
</dbReference>
<dbReference type="Proteomes" id="UP000474967">
    <property type="component" value="Unassembled WGS sequence"/>
</dbReference>
<evidence type="ECO:0000313" key="3">
    <source>
        <dbReference type="EMBL" id="NEN04551.1"/>
    </source>
</evidence>
<protein>
    <submittedName>
        <fullName evidence="3">Helix-turn-helix domain-containing protein</fullName>
    </submittedName>
</protein>
<comment type="caution">
    <text evidence="3">The sequence shown here is derived from an EMBL/GenBank/DDBJ whole genome shotgun (WGS) entry which is preliminary data.</text>
</comment>
<sequence>MTETQDAISARLDVDPRDRRRQATVSEAKALSHPLRARILRLCAQHELTNKELADRLGQDPGTVLYHVRKLVDAGLLVPAPVRTGPSGALEKPYRSSGQSWWLSDPLGGNGVDRYLPPIEAFQEELRDAGPGAVETFERFALHLSPQQLEELDLRIVAILDEYVLTENERLDQPMHGGLFVLHRLAE</sequence>
<dbReference type="InterPro" id="IPR011991">
    <property type="entry name" value="ArsR-like_HTH"/>
</dbReference>
<keyword evidence="4" id="KW-1185">Reference proteome</keyword>
<evidence type="ECO:0000313" key="4">
    <source>
        <dbReference type="Proteomes" id="UP000474967"/>
    </source>
</evidence>
<evidence type="ECO:0000259" key="2">
    <source>
        <dbReference type="SMART" id="SM00418"/>
    </source>
</evidence>
<feature type="region of interest" description="Disordered" evidence="1">
    <location>
        <begin position="1"/>
        <end position="27"/>
    </location>
</feature>